<keyword evidence="1" id="KW-0812">Transmembrane</keyword>
<feature type="transmembrane region" description="Helical" evidence="1">
    <location>
        <begin position="35"/>
        <end position="55"/>
    </location>
</feature>
<evidence type="ECO:0000256" key="1">
    <source>
        <dbReference type="SAM" id="Phobius"/>
    </source>
</evidence>
<dbReference type="RefSeq" id="XP_008090252.1">
    <property type="nucleotide sequence ID" value="XM_008092061.1"/>
</dbReference>
<dbReference type="AlphaFoldDB" id="E3Q5Y4"/>
<organism evidence="3">
    <name type="scientific">Colletotrichum graminicola (strain M1.001 / M2 / FGSC 10212)</name>
    <name type="common">Maize anthracnose fungus</name>
    <name type="synonym">Glomerella graminicola</name>
    <dbReference type="NCBI Taxonomy" id="645133"/>
    <lineage>
        <taxon>Eukaryota</taxon>
        <taxon>Fungi</taxon>
        <taxon>Dikarya</taxon>
        <taxon>Ascomycota</taxon>
        <taxon>Pezizomycotina</taxon>
        <taxon>Sordariomycetes</taxon>
        <taxon>Hypocreomycetidae</taxon>
        <taxon>Glomerellales</taxon>
        <taxon>Glomerellaceae</taxon>
        <taxon>Colletotrichum</taxon>
        <taxon>Colletotrichum graminicola species complex</taxon>
    </lineage>
</organism>
<feature type="transmembrane region" description="Helical" evidence="1">
    <location>
        <begin position="83"/>
        <end position="103"/>
    </location>
</feature>
<dbReference type="EMBL" id="GG697334">
    <property type="protein sequence ID" value="EFQ26232.1"/>
    <property type="molecule type" value="Genomic_DNA"/>
</dbReference>
<keyword evidence="1" id="KW-1133">Transmembrane helix</keyword>
<sequence>MTIAGVLEHPAKTLCNQAIQLFAITGCHHRRRRPIVPIVIISLIIITTFVVFTISVVKVPFVVSFVIPVVLLWAFFFLRAIVLFFVLVSISFGFIIVIAVLVMRRPDWVVWLVGWRANWLAEGCDGGC</sequence>
<proteinExistence type="predicted"/>
<reference evidence="3" key="1">
    <citation type="journal article" date="2012" name="Nat. Genet.">
        <title>Lifestyle transitions in plant pathogenic Colletotrichum fungi deciphered by genome and transcriptome analyses.</title>
        <authorList>
            <person name="O'Connell R.J."/>
            <person name="Thon M.R."/>
            <person name="Hacquard S."/>
            <person name="Amyotte S.G."/>
            <person name="Kleemann J."/>
            <person name="Torres M.F."/>
            <person name="Damm U."/>
            <person name="Buiate E.A."/>
            <person name="Epstein L."/>
            <person name="Alkan N."/>
            <person name="Altmueller J."/>
            <person name="Alvarado-Balderrama L."/>
            <person name="Bauser C.A."/>
            <person name="Becker C."/>
            <person name="Birren B.W."/>
            <person name="Chen Z."/>
            <person name="Choi J."/>
            <person name="Crouch J.A."/>
            <person name="Duvick J.P."/>
            <person name="Farman M.A."/>
            <person name="Gan P."/>
            <person name="Heiman D."/>
            <person name="Henrissat B."/>
            <person name="Howard R.J."/>
            <person name="Kabbage M."/>
            <person name="Koch C."/>
            <person name="Kracher B."/>
            <person name="Kubo Y."/>
            <person name="Law A.D."/>
            <person name="Lebrun M.-H."/>
            <person name="Lee Y.-H."/>
            <person name="Miyara I."/>
            <person name="Moore N."/>
            <person name="Neumann U."/>
            <person name="Nordstroem K."/>
            <person name="Panaccione D.G."/>
            <person name="Panstruga R."/>
            <person name="Place M."/>
            <person name="Proctor R.H."/>
            <person name="Prusky D."/>
            <person name="Rech G."/>
            <person name="Reinhardt R."/>
            <person name="Rollins J.A."/>
            <person name="Rounsley S."/>
            <person name="Schardl C.L."/>
            <person name="Schwartz D.C."/>
            <person name="Shenoy N."/>
            <person name="Shirasu K."/>
            <person name="Sikhakolli U.R."/>
            <person name="Stueber K."/>
            <person name="Sukno S.A."/>
            <person name="Sweigard J.A."/>
            <person name="Takano Y."/>
            <person name="Takahara H."/>
            <person name="Trail F."/>
            <person name="van der Does H.C."/>
            <person name="Voll L.M."/>
            <person name="Will I."/>
            <person name="Young S."/>
            <person name="Zeng Q."/>
            <person name="Zhang J."/>
            <person name="Zhou S."/>
            <person name="Dickman M.B."/>
            <person name="Schulze-Lefert P."/>
            <person name="Ver Loren van Themaat E."/>
            <person name="Ma L.-J."/>
            <person name="Vaillancourt L.J."/>
        </authorList>
    </citation>
    <scope>NUCLEOTIDE SEQUENCE [LARGE SCALE GENOMIC DNA]</scope>
    <source>
        <strain evidence="3">M1.001 / M2 / FGSC 10212</strain>
    </source>
</reference>
<keyword evidence="1" id="KW-0472">Membrane</keyword>
<keyword evidence="3" id="KW-1185">Reference proteome</keyword>
<evidence type="ECO:0000313" key="2">
    <source>
        <dbReference type="EMBL" id="EFQ26232.1"/>
    </source>
</evidence>
<dbReference type="Proteomes" id="UP000008782">
    <property type="component" value="Unassembled WGS sequence"/>
</dbReference>
<evidence type="ECO:0000313" key="3">
    <source>
        <dbReference type="Proteomes" id="UP000008782"/>
    </source>
</evidence>
<dbReference type="HOGENOM" id="CLU_1959406_0_0_1"/>
<dbReference type="GeneID" id="24406741"/>
<dbReference type="VEuPathDB" id="FungiDB:GLRG_01376"/>
<name>E3Q5Y4_COLGM</name>
<protein>
    <submittedName>
        <fullName evidence="2">Uncharacterized protein</fullName>
    </submittedName>
</protein>
<feature type="transmembrane region" description="Helical" evidence="1">
    <location>
        <begin position="61"/>
        <end position="78"/>
    </location>
</feature>
<gene>
    <name evidence="2" type="ORF">GLRG_01376</name>
</gene>
<accession>E3Q5Y4</accession>